<keyword evidence="1" id="KW-0813">Transport</keyword>
<feature type="domain" description="SecA family profile" evidence="5">
    <location>
        <begin position="741"/>
        <end position="1350"/>
    </location>
</feature>
<keyword evidence="1" id="KW-0653">Protein transport</keyword>
<dbReference type="SUPFAM" id="SSF52540">
    <property type="entry name" value="P-loop containing nucleoside triphosphate hydrolases"/>
    <property type="match status" value="2"/>
</dbReference>
<feature type="transmembrane region" description="Helical" evidence="3">
    <location>
        <begin position="1818"/>
        <end position="1841"/>
    </location>
</feature>
<dbReference type="InterPro" id="IPR036670">
    <property type="entry name" value="SecA_X-link_sf"/>
</dbReference>
<dbReference type="GO" id="GO:0006605">
    <property type="term" value="P:protein targeting"/>
    <property type="evidence" value="ECO:0007669"/>
    <property type="project" value="InterPro"/>
</dbReference>
<keyword evidence="3" id="KW-0812">Transmembrane</keyword>
<dbReference type="PROSITE" id="PS51196">
    <property type="entry name" value="SECA_MOTOR_DEAD"/>
    <property type="match status" value="1"/>
</dbReference>
<dbReference type="InterPro" id="IPR000185">
    <property type="entry name" value="SecA"/>
</dbReference>
<proteinExistence type="predicted"/>
<dbReference type="Gene3D" id="3.40.50.300">
    <property type="entry name" value="P-loop containing nucleotide triphosphate hydrolases"/>
    <property type="match status" value="2"/>
</dbReference>
<keyword evidence="7" id="KW-1185">Reference proteome</keyword>
<dbReference type="SUPFAM" id="SSF81767">
    <property type="entry name" value="Pre-protein crosslinking domain of SecA"/>
    <property type="match status" value="1"/>
</dbReference>
<evidence type="ECO:0000256" key="3">
    <source>
        <dbReference type="SAM" id="Phobius"/>
    </source>
</evidence>
<feature type="transmembrane region" description="Helical" evidence="3">
    <location>
        <begin position="1787"/>
        <end position="1812"/>
    </location>
</feature>
<organism evidence="6 7">
    <name type="scientific">Angomonas deanei</name>
    <dbReference type="NCBI Taxonomy" id="59799"/>
    <lineage>
        <taxon>Eukaryota</taxon>
        <taxon>Discoba</taxon>
        <taxon>Euglenozoa</taxon>
        <taxon>Kinetoplastea</taxon>
        <taxon>Metakinetoplastina</taxon>
        <taxon>Trypanosomatida</taxon>
        <taxon>Trypanosomatidae</taxon>
        <taxon>Strigomonadinae</taxon>
        <taxon>Angomonas</taxon>
    </lineage>
</organism>
<name>A0A7G2CSV1_9TRYP</name>
<evidence type="ECO:0000259" key="5">
    <source>
        <dbReference type="PROSITE" id="PS51196"/>
    </source>
</evidence>
<dbReference type="PANTHER" id="PTHR30612">
    <property type="entry name" value="SECA INNER MEMBRANE COMPONENT OF SEC PROTEIN SECRETION SYSTEM"/>
    <property type="match status" value="1"/>
</dbReference>
<dbReference type="Pfam" id="PF07517">
    <property type="entry name" value="SecA_DEAD"/>
    <property type="match status" value="1"/>
</dbReference>
<dbReference type="GO" id="GO:0005524">
    <property type="term" value="F:ATP binding"/>
    <property type="evidence" value="ECO:0007669"/>
    <property type="project" value="InterPro"/>
</dbReference>
<keyword evidence="2" id="KW-0811">Translocation</keyword>
<dbReference type="PANTHER" id="PTHR30612:SF0">
    <property type="entry name" value="CHLOROPLAST PROTEIN-TRANSPORTING ATPASE"/>
    <property type="match status" value="1"/>
</dbReference>
<dbReference type="VEuPathDB" id="TriTrypDB:ADEAN_000882400"/>
<dbReference type="EMBL" id="LR877164">
    <property type="protein sequence ID" value="CAD2221292.1"/>
    <property type="molecule type" value="Genomic_DNA"/>
</dbReference>
<protein>
    <submittedName>
        <fullName evidence="6">SecA DEAD-like domain containing protein, putative</fullName>
    </submittedName>
</protein>
<feature type="transmembrane region" description="Helical" evidence="3">
    <location>
        <begin position="1853"/>
        <end position="1870"/>
    </location>
</feature>
<evidence type="ECO:0000259" key="4">
    <source>
        <dbReference type="PROSITE" id="PS51192"/>
    </source>
</evidence>
<dbReference type="InterPro" id="IPR014018">
    <property type="entry name" value="SecA_motor_DEAD"/>
</dbReference>
<dbReference type="Gene3D" id="3.90.1440.10">
    <property type="entry name" value="SecA, preprotein cross-linking domain"/>
    <property type="match status" value="1"/>
</dbReference>
<evidence type="ECO:0000313" key="6">
    <source>
        <dbReference type="EMBL" id="CAD2221292.1"/>
    </source>
</evidence>
<dbReference type="Proteomes" id="UP000515908">
    <property type="component" value="Chromosome 20"/>
</dbReference>
<keyword evidence="3" id="KW-0472">Membrane</keyword>
<feature type="domain" description="Helicase ATP-binding" evidence="4">
    <location>
        <begin position="869"/>
        <end position="1041"/>
    </location>
</feature>
<dbReference type="InterPro" id="IPR011115">
    <property type="entry name" value="SecA_DEAD"/>
</dbReference>
<evidence type="ECO:0000313" key="7">
    <source>
        <dbReference type="Proteomes" id="UP000515908"/>
    </source>
</evidence>
<sequence length="2415" mass="271272">MQSPHYAQLAEAADTRNKLAFFSADVETLYKACLGISTMKPQRCEGQVNAAVAVLTKFTEFFLQGLSEEGADEPTEGDTFFLPFRTEVILLLKHARYFTRTLPAVCRGLNGVLANLHCALERQCLQNVKPSDPTATRQRRLTWFSLWVDYMLSDDKQPRPDCLSRFNEVLWDSIQCVDVNVFSAISRKELLTWNHLVNFSLEKAEDRCIPQHDLCVSWTTGVQFPLRKSGALSRMYQASSFFFKFQCLRLDRRSRIEKCMPVVLWVNERSDVFEAKSVSHCVICGPGSARLNHEGELLDACRGSGKVPFSRCHCPTHAEAESKIKRATALAGVSGAEEERESMIRNCQLSHGISSLFFHLDVLCGLESDTAALAAMAAGDDGGGDTLGGLRPWPAEDPLKPTTADPDPLQWREKLVPFLEFRGRYAVGADRKPLLEYLSRRDEGLNPRPNLYHSPSFREALKRVGDASDGVPAALTRKLIEDELLFLYPHGAMLFQKVLSIFPADRADEIASRWLYMTVEWWLPKSLEVGFTTCMTLCLKDPDFFVDELPRLCRRLRHCDSTWLWFVLQIILNEMTGAAACSLPMESDTVRPSISFDGEELAMLMGALEGLPAYYAEQFYRKFDPVKGDVTLKEVFHDILQVSFEAVFDRWIRVLYVGVESGASRVKKAHDTLRAWLYELDETQYASFRSFLRCFSAGSLGLLEKLIDVFASNVFDPVDLFSLVESLLKTHHMGRQAPAIMEALKVEEGKVRKDMKNIPKQPVSFGELVRKLPEMKKDVDLAKVVYEYVSQLAADEGKLVAERRSFKKEFAKNLSAAERVRGAPESAEERQWRTADKKGAAPILQTLAVIIACLQREKKVTLHPVQVLAVCTTCKKQTLAQIETGEGKTFLSACVLAFKAYCGYKVDCVTSSESLVMAFTTETTPFFKALFGESTGGRAFSASSADSTTKLECVLFSTMGTLMSETLLGQRKTRNSHCPCLLLDEADLPMLTHLGHMLYTATEWTPGFKLSQATPSLLLTATRETNAQTKSDEELHQTLLDEFFKIVGTNGTEDVHGTRSTILNRERAARFVSSCLRSVNQMKANVDYVLENNDSVPYDSSTGETQQNMVWKDGLSEFIAMAKGVRVLNETISPNFQSTLDTIDPYGKNVMAITGTVGCWRSRKLFSEAYGLKTVRFPRAYRRRFELLPSVACTSVGDHLAAITKEAAASMARSQPVLVIAKTHQDVFDIVNSLKNGGIPTSRITQYMGGDKPVLHRSIAGVIVSTPVAGRGMDIKIPVTFGIVGLHVILTYACATRERQQVLGRSARQRDIGSGRIIVLVERADDLYFTALNEVTAAEKRSLARVYANDIPEMHLESYLKAFFEKRVHAILRRSSFDDIDRKALRAVMTMRYGDWASCHQSLISKGKRNGKRIERLLKVFQEAIFDPLEKHLHRYNNKRDKLHLFLRDEDECLCFMKTCVSERRPLKDYLGVLEKYTEKRYNVFGSIPLRLTYEYAKQGKRSEARKYGRQTISILRDFRGKLSGMRDTASEVLQLTGGADAVLKHYDDMKDCLDAHVNALVNLFGTGSVHPYMFKFTYRSGIESTEIFDRLVKAGWFEEGVVLEGYEEKIRQSDIVQYIAGPKADDLLEHFHQHKTKAFGLSFFSKLPLPETSPDEDGEDEEKLDDRRYQLFYYLEACGALKGFGISDKLQEKSREGVYALAEEDGNVMTALLSVAGAFNNANYPTYDVDLVDIPDAIIQLNGGAEEDSKVSSVHMTIPSGHKKLAPFCLEKMIVLKKAKKKVNKWWRILGMVSLIAAVFATGAYLVYLGGLYLTTIGYSLVALATNLGWYALATPLSCWTAKAIGGMVYEAAKWCGISLLTLGILHYAKTLGWVQRLMKGGAGYYTAVARKFSPYLRKIAPMWESVQLKVAGSVRYFKKSWAGKLLYGLPQASTYTGTAAVIATGVVRGEAVSFLSNKGIGRIQLKISEWYKEKFTRYVEEYFAANFKKMCVFVRKTLGNDKYLRFLNEVRRNAPGSKLATQFKRHFTAVCNTLFRSAEQHRYRSQGEGNQAKIDALQGKTRLYQADKTAALREKEAKAMETITQYRRLYNTCMAGKDVVNMVRVETNVKNACENTLGAIKKGEVYQEASKKGSVEECDGDWGNNDPGKLLLEQIKVNIEYGASATMTRTITNTFSQLQSAAFDYEQLSIERENNRAIRHAFNEERYKFMFGTYNNPGNAITHIMGGTSDATWNFLGKPSLLDNNFKFNYNTNYFSNDLTFNSYFNQFSHNTASRNLVDALLQRVSPGVSSWSAKGLEGERVNYVHINPSADMNDATTVYRQLLNSGSSRVVIDYEGKYAKSMGEEVGQMLRGEGIDVRTGPASTARLTEYLRQVTSARGPAMSNARVVDDKLRNLLQGYDRLYDSEVKSPKK</sequence>
<dbReference type="InterPro" id="IPR014001">
    <property type="entry name" value="Helicase_ATP-bd"/>
</dbReference>
<keyword evidence="3" id="KW-1133">Transmembrane helix</keyword>
<evidence type="ECO:0000256" key="1">
    <source>
        <dbReference type="ARBA" id="ARBA00022927"/>
    </source>
</evidence>
<accession>A0A7G2CSV1</accession>
<gene>
    <name evidence="6" type="ORF">ADEAN_000882400</name>
</gene>
<evidence type="ECO:0000256" key="2">
    <source>
        <dbReference type="ARBA" id="ARBA00023010"/>
    </source>
</evidence>
<dbReference type="PROSITE" id="PS51192">
    <property type="entry name" value="HELICASE_ATP_BIND_1"/>
    <property type="match status" value="1"/>
</dbReference>
<dbReference type="GO" id="GO:0006886">
    <property type="term" value="P:intracellular protein transport"/>
    <property type="evidence" value="ECO:0007669"/>
    <property type="project" value="InterPro"/>
</dbReference>
<reference evidence="6 7" key="1">
    <citation type="submission" date="2020-08" db="EMBL/GenBank/DDBJ databases">
        <authorList>
            <person name="Newling K."/>
            <person name="Davey J."/>
            <person name="Forrester S."/>
        </authorList>
    </citation>
    <scope>NUCLEOTIDE SEQUENCE [LARGE SCALE GENOMIC DNA]</scope>
    <source>
        <strain evidence="7">Crithidia deanei Carvalho (ATCC PRA-265)</strain>
    </source>
</reference>
<dbReference type="GO" id="GO:0017038">
    <property type="term" value="P:protein import"/>
    <property type="evidence" value="ECO:0007669"/>
    <property type="project" value="InterPro"/>
</dbReference>
<dbReference type="GO" id="GO:0016020">
    <property type="term" value="C:membrane"/>
    <property type="evidence" value="ECO:0007669"/>
    <property type="project" value="InterPro"/>
</dbReference>
<dbReference type="InterPro" id="IPR027417">
    <property type="entry name" value="P-loop_NTPase"/>
</dbReference>